<accession>A0ACA9LR11</accession>
<dbReference type="EMBL" id="CAJVPU010005013">
    <property type="protein sequence ID" value="CAG8541518.1"/>
    <property type="molecule type" value="Genomic_DNA"/>
</dbReference>
<sequence>MEHLSIDDIQAVQYKETKLGKTNFKKCTICSKENWKRHMTNNYTNNYFCDKEEKVAFEIFYCYRYSTKTVVTKRIQEYTRTIYNNETMNELKILRLYEFLKNHPQEEWTTPENQEIIRQMKINSITDKYNYQNYDDIEEYYREETLYSEDESTYEVMETFLNQALEASFQDEQRKKDYPIDATRTNAIMITEKRGLTQLCSE</sequence>
<keyword evidence="2" id="KW-1185">Reference proteome</keyword>
<name>A0ACA9LR11_9GLOM</name>
<dbReference type="Proteomes" id="UP000789702">
    <property type="component" value="Unassembled WGS sequence"/>
</dbReference>
<organism evidence="1 2">
    <name type="scientific">Dentiscutata heterogama</name>
    <dbReference type="NCBI Taxonomy" id="1316150"/>
    <lineage>
        <taxon>Eukaryota</taxon>
        <taxon>Fungi</taxon>
        <taxon>Fungi incertae sedis</taxon>
        <taxon>Mucoromycota</taxon>
        <taxon>Glomeromycotina</taxon>
        <taxon>Glomeromycetes</taxon>
        <taxon>Diversisporales</taxon>
        <taxon>Gigasporaceae</taxon>
        <taxon>Dentiscutata</taxon>
    </lineage>
</organism>
<evidence type="ECO:0000313" key="1">
    <source>
        <dbReference type="EMBL" id="CAG8541518.1"/>
    </source>
</evidence>
<reference evidence="1" key="1">
    <citation type="submission" date="2021-06" db="EMBL/GenBank/DDBJ databases">
        <authorList>
            <person name="Kallberg Y."/>
            <person name="Tangrot J."/>
            <person name="Rosling A."/>
        </authorList>
    </citation>
    <scope>NUCLEOTIDE SEQUENCE</scope>
    <source>
        <strain evidence="1">IL203A</strain>
    </source>
</reference>
<protein>
    <submittedName>
        <fullName evidence="1">15760_t:CDS:1</fullName>
    </submittedName>
</protein>
<feature type="non-terminal residue" evidence="1">
    <location>
        <position position="202"/>
    </location>
</feature>
<proteinExistence type="predicted"/>
<evidence type="ECO:0000313" key="2">
    <source>
        <dbReference type="Proteomes" id="UP000789702"/>
    </source>
</evidence>
<comment type="caution">
    <text evidence="1">The sequence shown here is derived from an EMBL/GenBank/DDBJ whole genome shotgun (WGS) entry which is preliminary data.</text>
</comment>
<gene>
    <name evidence="1" type="ORF">DHETER_LOCUS4824</name>
</gene>